<dbReference type="PANTHER" id="PTHR11006:SF60">
    <property type="entry name" value="PROTEIN ARGININE N-METHYLTRANSFERASE 9"/>
    <property type="match status" value="1"/>
</dbReference>
<evidence type="ECO:0000256" key="10">
    <source>
        <dbReference type="ARBA" id="ARBA00069513"/>
    </source>
</evidence>
<evidence type="ECO:0000256" key="1">
    <source>
        <dbReference type="ARBA" id="ARBA00004496"/>
    </source>
</evidence>
<evidence type="ECO:0000259" key="15">
    <source>
        <dbReference type="Pfam" id="PF22528"/>
    </source>
</evidence>
<dbReference type="InterPro" id="IPR011990">
    <property type="entry name" value="TPR-like_helical_dom_sf"/>
</dbReference>
<dbReference type="Gene3D" id="1.25.40.10">
    <property type="entry name" value="Tetratricopeptide repeat domain"/>
    <property type="match status" value="1"/>
</dbReference>
<dbReference type="Ensembl" id="ENSSRHT00000035045.1">
    <property type="protein sequence ID" value="ENSSRHP00000034058.1"/>
    <property type="gene ID" value="ENSSRHG00000017260.1"/>
</dbReference>
<protein>
    <recommendedName>
        <fullName evidence="10">Protein arginine N-methyltransferase 9</fullName>
        <ecNumber evidence="2">2.1.1.320</ecNumber>
    </recommendedName>
    <alternativeName>
        <fullName evidence="11">Protein arginine N-methyltransferase 10</fullName>
    </alternativeName>
</protein>
<dbReference type="CDD" id="cd02440">
    <property type="entry name" value="AdoMet_MTases"/>
    <property type="match status" value="1"/>
</dbReference>
<name>A0A673I5N9_9TELE</name>
<sequence>MPNATTRPKRTRRHRRAQREDAVRNELVSRSLESAQQCLFSQDYGTAFVHYLLVLNLAPALKDFANESFRFTLFKWTDELDSLGRIQDLFNCYEQAMELFPVDEVIVNSMGEHLFRMGFRDEAAGHFYKALKLRPDFPEAKENFYRVANWLVERWHFLMLNDHGRNHKYQLAIKKAVEGGCSSVLDIGTGTGILGMCAKMAGAAEVYACELSKTMYELACEVLSANGMADSIKIVHLKSLDMKIPKDIPNRVSLVVTETVDAGLFGEGIIETLIHAWKHLLLPPPNTQQPLSSPSQTGRVIPAGATVFGVAVQCREIRRQHRLCASSVGGLDLSAVGQIYSPVSCLADTEDSTEPYTTERLSRLRGGYIQLTQPFTALDIDFNNVQELEGLCSREMMQLRLCVTQEGVLDALAVWFQLHLDQDNHLSTGPQEDTCWEQAIYPIQSPFNTVKCGDEILVEVSCKDSYLRLCCAAIIRDGHTFRLYNVTPKILTANPEAELCSALAGLQTNQEKPSCAFMLESAEIALLNNTAYHNSFQRAMSKLLVSLKSTRRSQQSDTELDPIYVLDVSEGFSVLSLIAAQLGFDPSEDKQISPGLVQAYSSVEKEHHQTMLRLLAKGNGVLESTLEFWLSHVEDDSAVLQRPATEKLWSAIILDCIETCGLIRQKLLEKATLASFSCERFRCLLEDGGQIFPERIVIHGMLVESDTLLRESAVQGTEPTLGFNIAPFINQFTVPVHVFLDLSTLECTHLSEAVELFALDLMNSTANYTDREVKVRVNTSGKVTAIAFWYQIHLDSEQSVSTFSEDSHWKQAAVVLQQPLTVSRGEWVKLSIQLHKSSISITTVKEEGLGADDVIREAEPVTSDS</sequence>
<evidence type="ECO:0000256" key="13">
    <source>
        <dbReference type="PROSITE-ProRule" id="PRU01015"/>
    </source>
</evidence>
<feature type="domain" description="Protein arginine N-methyltransferase" evidence="15">
    <location>
        <begin position="371"/>
        <end position="465"/>
    </location>
</feature>
<keyword evidence="6 13" id="KW-0949">S-adenosyl-L-methionine</keyword>
<dbReference type="Proteomes" id="UP000472270">
    <property type="component" value="Unassembled WGS sequence"/>
</dbReference>
<dbReference type="FunFam" id="1.25.40.10:FF:000138">
    <property type="entry name" value="Protein arginine methyltransferase 9"/>
    <property type="match status" value="1"/>
</dbReference>
<evidence type="ECO:0000256" key="14">
    <source>
        <dbReference type="SAM" id="MobiDB-lite"/>
    </source>
</evidence>
<keyword evidence="8 12" id="KW-0802">TPR repeat</keyword>
<evidence type="ECO:0000256" key="8">
    <source>
        <dbReference type="ARBA" id="ARBA00022803"/>
    </source>
</evidence>
<keyword evidence="5 13" id="KW-0808">Transferase</keyword>
<dbReference type="Gene3D" id="2.70.160.11">
    <property type="entry name" value="Hnrnp arginine n-methyltransferase1"/>
    <property type="match status" value="2"/>
</dbReference>
<dbReference type="EC" id="2.1.1.320" evidence="2"/>
<feature type="repeat" description="TPR" evidence="12">
    <location>
        <begin position="104"/>
        <end position="137"/>
    </location>
</feature>
<feature type="compositionally biased region" description="Basic residues" evidence="14">
    <location>
        <begin position="7"/>
        <end position="17"/>
    </location>
</feature>
<evidence type="ECO:0000256" key="7">
    <source>
        <dbReference type="ARBA" id="ARBA00022737"/>
    </source>
</evidence>
<evidence type="ECO:0000256" key="12">
    <source>
        <dbReference type="PROSITE-ProRule" id="PRU00339"/>
    </source>
</evidence>
<dbReference type="GO" id="GO:0042054">
    <property type="term" value="F:histone methyltransferase activity"/>
    <property type="evidence" value="ECO:0007669"/>
    <property type="project" value="TreeGrafter"/>
</dbReference>
<accession>A0A673I5N9</accession>
<dbReference type="Gene3D" id="3.40.50.150">
    <property type="entry name" value="Vaccinia Virus protein VP39"/>
    <property type="match status" value="1"/>
</dbReference>
<keyword evidence="4 13" id="KW-0489">Methyltransferase</keyword>
<dbReference type="FunFam" id="3.40.50.150:FF:000078">
    <property type="entry name" value="Protein arginine methyltransferase 9"/>
    <property type="match status" value="1"/>
</dbReference>
<evidence type="ECO:0000256" key="9">
    <source>
        <dbReference type="ARBA" id="ARBA00048612"/>
    </source>
</evidence>
<dbReference type="InterPro" id="IPR029063">
    <property type="entry name" value="SAM-dependent_MTases_sf"/>
</dbReference>
<dbReference type="Pfam" id="PF06325">
    <property type="entry name" value="PrmA"/>
    <property type="match status" value="1"/>
</dbReference>
<dbReference type="FunFam" id="2.70.160.11:FF:000023">
    <property type="entry name" value="Protein arginine methyltransferase 9"/>
    <property type="match status" value="1"/>
</dbReference>
<dbReference type="SUPFAM" id="SSF48452">
    <property type="entry name" value="TPR-like"/>
    <property type="match status" value="1"/>
</dbReference>
<dbReference type="PROSITE" id="PS51678">
    <property type="entry name" value="SAM_MT_PRMT"/>
    <property type="match status" value="2"/>
</dbReference>
<keyword evidence="3" id="KW-0963">Cytoplasm</keyword>
<keyword evidence="17" id="KW-1185">Reference proteome</keyword>
<proteinExistence type="predicted"/>
<feature type="domain" description="Protein arginine N-methyltransferase" evidence="15">
    <location>
        <begin position="747"/>
        <end position="840"/>
    </location>
</feature>
<reference evidence="16" key="2">
    <citation type="submission" date="2025-09" db="UniProtKB">
        <authorList>
            <consortium name="Ensembl"/>
        </authorList>
    </citation>
    <scope>IDENTIFICATION</scope>
</reference>
<dbReference type="SUPFAM" id="SSF53335">
    <property type="entry name" value="S-adenosyl-L-methionine-dependent methyltransferases"/>
    <property type="match status" value="2"/>
</dbReference>
<feature type="region of interest" description="Disordered" evidence="14">
    <location>
        <begin position="1"/>
        <end position="21"/>
    </location>
</feature>
<comment type="subcellular location">
    <subcellularLocation>
        <location evidence="1">Cytoplasm</location>
    </subcellularLocation>
</comment>
<reference evidence="16" key="1">
    <citation type="submission" date="2025-08" db="UniProtKB">
        <authorList>
            <consortium name="Ensembl"/>
        </authorList>
    </citation>
    <scope>IDENTIFICATION</scope>
</reference>
<dbReference type="GO" id="GO:0005737">
    <property type="term" value="C:cytoplasm"/>
    <property type="evidence" value="ECO:0007669"/>
    <property type="project" value="UniProtKB-SubCell"/>
</dbReference>
<dbReference type="FunFam" id="2.70.160.11:FF:000006">
    <property type="entry name" value="Protein arginine methyltransferase 9"/>
    <property type="match status" value="1"/>
</dbReference>
<dbReference type="GO" id="GO:0035243">
    <property type="term" value="F:protein-arginine omega-N symmetric methyltransferase activity"/>
    <property type="evidence" value="ECO:0007669"/>
    <property type="project" value="UniProtKB-EC"/>
</dbReference>
<evidence type="ECO:0000256" key="3">
    <source>
        <dbReference type="ARBA" id="ARBA00022490"/>
    </source>
</evidence>
<keyword evidence="7" id="KW-0677">Repeat</keyword>
<dbReference type="GO" id="GO:0032259">
    <property type="term" value="P:methylation"/>
    <property type="evidence" value="ECO:0007669"/>
    <property type="project" value="UniProtKB-KW"/>
</dbReference>
<dbReference type="PROSITE" id="PS50005">
    <property type="entry name" value="TPR"/>
    <property type="match status" value="1"/>
</dbReference>
<dbReference type="InterPro" id="IPR019734">
    <property type="entry name" value="TPR_rpt"/>
</dbReference>
<evidence type="ECO:0000256" key="4">
    <source>
        <dbReference type="ARBA" id="ARBA00022603"/>
    </source>
</evidence>
<evidence type="ECO:0000256" key="5">
    <source>
        <dbReference type="ARBA" id="ARBA00022679"/>
    </source>
</evidence>
<evidence type="ECO:0000256" key="11">
    <source>
        <dbReference type="ARBA" id="ARBA00076152"/>
    </source>
</evidence>
<dbReference type="InterPro" id="IPR025799">
    <property type="entry name" value="Arg_MeTrfase"/>
</dbReference>
<dbReference type="AlphaFoldDB" id="A0A673I5N9"/>
<evidence type="ECO:0000256" key="2">
    <source>
        <dbReference type="ARBA" id="ARBA00011935"/>
    </source>
</evidence>
<gene>
    <name evidence="16" type="primary">prmt9</name>
</gene>
<evidence type="ECO:0000256" key="6">
    <source>
        <dbReference type="ARBA" id="ARBA00022691"/>
    </source>
</evidence>
<dbReference type="GO" id="GO:0005634">
    <property type="term" value="C:nucleus"/>
    <property type="evidence" value="ECO:0007669"/>
    <property type="project" value="TreeGrafter"/>
</dbReference>
<organism evidence="16 17">
    <name type="scientific">Sinocyclocheilus rhinocerous</name>
    <dbReference type="NCBI Taxonomy" id="307959"/>
    <lineage>
        <taxon>Eukaryota</taxon>
        <taxon>Metazoa</taxon>
        <taxon>Chordata</taxon>
        <taxon>Craniata</taxon>
        <taxon>Vertebrata</taxon>
        <taxon>Euteleostomi</taxon>
        <taxon>Actinopterygii</taxon>
        <taxon>Neopterygii</taxon>
        <taxon>Teleostei</taxon>
        <taxon>Ostariophysi</taxon>
        <taxon>Cypriniformes</taxon>
        <taxon>Cyprinidae</taxon>
        <taxon>Cyprininae</taxon>
        <taxon>Sinocyclocheilus</taxon>
    </lineage>
</organism>
<comment type="catalytic activity">
    <reaction evidence="9">
        <text>L-arginyl-[protein] + 2 S-adenosyl-L-methionine = N(omega),N(omega)'-dimethyl-L-arginyl-[protein] + 2 S-adenosyl-L-homocysteine + 2 H(+)</text>
        <dbReference type="Rhea" id="RHEA:48108"/>
        <dbReference type="Rhea" id="RHEA-COMP:10532"/>
        <dbReference type="Rhea" id="RHEA-COMP:11992"/>
        <dbReference type="ChEBI" id="CHEBI:15378"/>
        <dbReference type="ChEBI" id="CHEBI:29965"/>
        <dbReference type="ChEBI" id="CHEBI:57856"/>
        <dbReference type="ChEBI" id="CHEBI:59789"/>
        <dbReference type="ChEBI" id="CHEBI:88221"/>
        <dbReference type="EC" id="2.1.1.320"/>
    </reaction>
</comment>
<dbReference type="InterPro" id="IPR055135">
    <property type="entry name" value="PRMT_dom"/>
</dbReference>
<evidence type="ECO:0000313" key="16">
    <source>
        <dbReference type="Ensembl" id="ENSSRHP00000034058.1"/>
    </source>
</evidence>
<evidence type="ECO:0000313" key="17">
    <source>
        <dbReference type="Proteomes" id="UP000472270"/>
    </source>
</evidence>
<dbReference type="PANTHER" id="PTHR11006">
    <property type="entry name" value="PROTEIN ARGININE N-METHYLTRANSFERASE"/>
    <property type="match status" value="1"/>
</dbReference>
<dbReference type="Pfam" id="PF22528">
    <property type="entry name" value="PRMT_C"/>
    <property type="match status" value="2"/>
</dbReference>
<dbReference type="FunFam" id="3.40.50.150:FF:000384">
    <property type="entry name" value="Protein arginine methyltransferase 9"/>
    <property type="match status" value="1"/>
</dbReference>